<evidence type="ECO:0000256" key="1">
    <source>
        <dbReference type="SAM" id="MobiDB-lite"/>
    </source>
</evidence>
<sequence length="231" mass="24490">MSRGEIMALVDALGDITAVLRDADPSDKAEVYQQLDVRPNYHPETANGARCNRFQRVPAQERRLAGRERRVAPQRKVSGRTPESRRSSGGLEDGPSADPVGWPSAVACTRSARASAATTATFRAKPFTRDISRRDACDTPRSSRWSGRSGVRPCTSAMVISPGARPNGHCPYNISSGCGPVGGGNAVSSAVMSSSVRCRSRASAFSRVCSELDDRGMAATISCLSTQASAT</sequence>
<comment type="caution">
    <text evidence="2">The sequence shown here is derived from an EMBL/GenBank/DDBJ whole genome shotgun (WGS) entry which is preliminary data.</text>
</comment>
<accession>A0A561VZT5</accession>
<evidence type="ECO:0000313" key="3">
    <source>
        <dbReference type="Proteomes" id="UP000317685"/>
    </source>
</evidence>
<dbReference type="AlphaFoldDB" id="A0A561VZT5"/>
<proteinExistence type="predicted"/>
<protein>
    <submittedName>
        <fullName evidence="2">Uncharacterized protein</fullName>
    </submittedName>
</protein>
<gene>
    <name evidence="2" type="ORF">FHU34_112459</name>
</gene>
<keyword evidence="3" id="KW-1185">Reference proteome</keyword>
<reference evidence="2 3" key="1">
    <citation type="submission" date="2019-06" db="EMBL/GenBank/DDBJ databases">
        <title>Sequencing the genomes of 1000 actinobacteria strains.</title>
        <authorList>
            <person name="Klenk H.-P."/>
        </authorList>
    </citation>
    <scope>NUCLEOTIDE SEQUENCE [LARGE SCALE GENOMIC DNA]</scope>
    <source>
        <strain evidence="2 3">DSM 45885</strain>
    </source>
</reference>
<dbReference type="Proteomes" id="UP000317685">
    <property type="component" value="Unassembled WGS sequence"/>
</dbReference>
<feature type="compositionally biased region" description="Basic and acidic residues" evidence="1">
    <location>
        <begin position="60"/>
        <end position="71"/>
    </location>
</feature>
<evidence type="ECO:0000313" key="2">
    <source>
        <dbReference type="EMBL" id="TWG17118.1"/>
    </source>
</evidence>
<dbReference type="EMBL" id="VIWZ01000001">
    <property type="protein sequence ID" value="TWG17118.1"/>
    <property type="molecule type" value="Genomic_DNA"/>
</dbReference>
<name>A0A561VZT5_9ACTN</name>
<organism evidence="2 3">
    <name type="scientific">Micromonospora taraxaci</name>
    <dbReference type="NCBI Taxonomy" id="1316803"/>
    <lineage>
        <taxon>Bacteria</taxon>
        <taxon>Bacillati</taxon>
        <taxon>Actinomycetota</taxon>
        <taxon>Actinomycetes</taxon>
        <taxon>Micromonosporales</taxon>
        <taxon>Micromonosporaceae</taxon>
        <taxon>Micromonospora</taxon>
    </lineage>
</organism>
<feature type="region of interest" description="Disordered" evidence="1">
    <location>
        <begin position="60"/>
        <end position="102"/>
    </location>
</feature>